<dbReference type="AlphaFoldDB" id="A0A7J0FS34"/>
<feature type="compositionally biased region" description="Polar residues" evidence="2">
    <location>
        <begin position="683"/>
        <end position="693"/>
    </location>
</feature>
<protein>
    <submittedName>
        <fullName evidence="4">Extra-large G-like protein, putative</fullName>
    </submittedName>
</protein>
<evidence type="ECO:0000259" key="3">
    <source>
        <dbReference type="Pfam" id="PF11331"/>
    </source>
</evidence>
<name>A0A7J0FS34_9ERIC</name>
<feature type="region of interest" description="Disordered" evidence="2">
    <location>
        <begin position="1"/>
        <end position="74"/>
    </location>
</feature>
<dbReference type="PANTHER" id="PTHR31105">
    <property type="entry name" value="EXTRA-LARGE G-PROTEIN-LIKE"/>
    <property type="match status" value="1"/>
</dbReference>
<feature type="region of interest" description="Disordered" evidence="2">
    <location>
        <begin position="616"/>
        <end position="699"/>
    </location>
</feature>
<evidence type="ECO:0000313" key="4">
    <source>
        <dbReference type="EMBL" id="GFZ01491.1"/>
    </source>
</evidence>
<comment type="caution">
    <text evidence="4">The sequence shown here is derived from an EMBL/GenBank/DDBJ whole genome shotgun (WGS) entry which is preliminary data.</text>
</comment>
<evidence type="ECO:0000256" key="1">
    <source>
        <dbReference type="SAM" id="Coils"/>
    </source>
</evidence>
<evidence type="ECO:0000313" key="5">
    <source>
        <dbReference type="Proteomes" id="UP000585474"/>
    </source>
</evidence>
<dbReference type="PANTHER" id="PTHR31105:SF42">
    <property type="entry name" value="OS02G0258300 PROTEIN"/>
    <property type="match status" value="1"/>
</dbReference>
<dbReference type="GO" id="GO:1900150">
    <property type="term" value="P:regulation of defense response to fungus"/>
    <property type="evidence" value="ECO:0007669"/>
    <property type="project" value="InterPro"/>
</dbReference>
<dbReference type="Pfam" id="PF11331">
    <property type="entry name" value="Zn_ribbon_12"/>
    <property type="match status" value="1"/>
</dbReference>
<keyword evidence="5" id="KW-1185">Reference proteome</keyword>
<dbReference type="InterPro" id="IPR040244">
    <property type="entry name" value="EDR4-like"/>
</dbReference>
<dbReference type="InterPro" id="IPR021480">
    <property type="entry name" value="Zinc_ribbon_12"/>
</dbReference>
<reference evidence="4 5" key="1">
    <citation type="submission" date="2019-07" db="EMBL/GenBank/DDBJ databases">
        <title>De Novo Assembly of kiwifruit Actinidia rufa.</title>
        <authorList>
            <person name="Sugita-Konishi S."/>
            <person name="Sato K."/>
            <person name="Mori E."/>
            <person name="Abe Y."/>
            <person name="Kisaki G."/>
            <person name="Hamano K."/>
            <person name="Suezawa K."/>
            <person name="Otani M."/>
            <person name="Fukuda T."/>
            <person name="Manabe T."/>
            <person name="Gomi K."/>
            <person name="Tabuchi M."/>
            <person name="Akimitsu K."/>
            <person name="Kataoka I."/>
        </authorList>
    </citation>
    <scope>NUCLEOTIDE SEQUENCE [LARGE SCALE GENOMIC DNA]</scope>
    <source>
        <strain evidence="5">cv. Fuchu</strain>
    </source>
</reference>
<feature type="domain" description="Probable zinc-ribbon" evidence="3">
    <location>
        <begin position="494"/>
        <end position="537"/>
    </location>
</feature>
<dbReference type="EMBL" id="BJWL01000015">
    <property type="protein sequence ID" value="GFZ01491.1"/>
    <property type="molecule type" value="Genomic_DNA"/>
</dbReference>
<feature type="coiled-coil region" evidence="1">
    <location>
        <begin position="230"/>
        <end position="257"/>
    </location>
</feature>
<feature type="compositionally biased region" description="Low complexity" evidence="2">
    <location>
        <begin position="623"/>
        <end position="638"/>
    </location>
</feature>
<sequence>MYCYSKKKGPVSDHSSEKSDDERGRGGPEKGLGVSLENASESKSEGLERGRKNEEIFSERTVNLTNSSSSGMENREFANNFDQHTRRETMNLRVDQSNEDGEGGYFSDRYTQGSQCSFNNWVNGNDHEANTDLKRSESGNSFMENEVREIKPPNGNFAGSLRSRPIMDEWSAERNGLMAFGGSGRSASERRRFSNFPYPDEGPSNYWPGSFNGYAEQKRIRHDMDGPSRVENLEHDRAELLRKLDELKDQLSRSCDVTEKPKETVLRDRMTAPPPPAPNHYNGHGFYVPEDPTNLYTVDFQPETLYCNHNNVPVRFVNSHAFNMRDCYPPPRNVPNEVLEYKQSYLPQRLMRPPHQLPPQYLKQPFRGHFTRQDMDFNQSTIVPDWNETFLHQPACSCLECYKNCKSPPKVPHPTVSGRSPTDPANRTFRRYVSSVTCGPHSRVASSPHLHPLTRQHQKRSSSDFDLDACGFGLRRPRRVVVAHGSEQFCHPIAGGSPFLTCYSCFEVLKLPRKLTVTWKNQQKVRCGACYAIILIEFEKKGIVLSVPTKLETVLPQDDDGSGEMLNEDFQSFHHRLNTGATNSCSDDYDNSGYDFQLTDSEPNVLSSDQRLDFGESHERQELLSSSSSFSEDQSPDSVISQREVSNSADKPSEDDVPHQKDPDRRYGTGNKSKRHGQEKLILNSSSRQNSVKDVSVATEMEVSCNEGVAQDMAEGSKDDQPRINKGSESFFASLIRRSFREFSRSSHSAGKRRSNVFVNGQPLSDRIVKKAEKKAGPIQPGNYWYDYRAGFWGLMGQPCAGIIPPFIEEFNYPMPENCAAGSTGVFVNGRELHQKDLELLAGRGLPTARDKSYVIEISGRILDEDTGEELDCLGKLAPT</sequence>
<feature type="compositionally biased region" description="Basic and acidic residues" evidence="2">
    <location>
        <begin position="651"/>
        <end position="667"/>
    </location>
</feature>
<evidence type="ECO:0000256" key="2">
    <source>
        <dbReference type="SAM" id="MobiDB-lite"/>
    </source>
</evidence>
<gene>
    <name evidence="4" type="ORF">Acr_15g0001000</name>
</gene>
<dbReference type="Proteomes" id="UP000585474">
    <property type="component" value="Unassembled WGS sequence"/>
</dbReference>
<feature type="compositionally biased region" description="Basic and acidic residues" evidence="2">
    <location>
        <begin position="40"/>
        <end position="58"/>
    </location>
</feature>
<feature type="compositionally biased region" description="Polar residues" evidence="2">
    <location>
        <begin position="60"/>
        <end position="72"/>
    </location>
</feature>
<accession>A0A7J0FS34</accession>
<feature type="compositionally biased region" description="Polar residues" evidence="2">
    <location>
        <begin position="639"/>
        <end position="650"/>
    </location>
</feature>
<organism evidence="4 5">
    <name type="scientific">Actinidia rufa</name>
    <dbReference type="NCBI Taxonomy" id="165716"/>
    <lineage>
        <taxon>Eukaryota</taxon>
        <taxon>Viridiplantae</taxon>
        <taxon>Streptophyta</taxon>
        <taxon>Embryophyta</taxon>
        <taxon>Tracheophyta</taxon>
        <taxon>Spermatophyta</taxon>
        <taxon>Magnoliopsida</taxon>
        <taxon>eudicotyledons</taxon>
        <taxon>Gunneridae</taxon>
        <taxon>Pentapetalae</taxon>
        <taxon>asterids</taxon>
        <taxon>Ericales</taxon>
        <taxon>Actinidiaceae</taxon>
        <taxon>Actinidia</taxon>
    </lineage>
</organism>
<dbReference type="OrthoDB" id="2020426at2759"/>
<feature type="compositionally biased region" description="Basic and acidic residues" evidence="2">
    <location>
        <begin position="10"/>
        <end position="28"/>
    </location>
</feature>
<keyword evidence="1" id="KW-0175">Coiled coil</keyword>
<proteinExistence type="predicted"/>